<proteinExistence type="predicted"/>
<feature type="coiled-coil region" evidence="1">
    <location>
        <begin position="187"/>
        <end position="214"/>
    </location>
</feature>
<comment type="caution">
    <text evidence="3">The sequence shown here is derived from an EMBL/GenBank/DDBJ whole genome shotgun (WGS) entry which is preliminary data.</text>
</comment>
<keyword evidence="1" id="KW-0175">Coiled coil</keyword>
<feature type="coiled-coil region" evidence="1">
    <location>
        <begin position="69"/>
        <end position="138"/>
    </location>
</feature>
<feature type="region of interest" description="Disordered" evidence="2">
    <location>
        <begin position="1"/>
        <end position="58"/>
    </location>
</feature>
<gene>
    <name evidence="3" type="ORF">QR680_009831</name>
</gene>
<reference evidence="3" key="1">
    <citation type="submission" date="2023-06" db="EMBL/GenBank/DDBJ databases">
        <title>Genomic analysis of the entomopathogenic nematode Steinernema hermaphroditum.</title>
        <authorList>
            <person name="Schwarz E.M."/>
            <person name="Heppert J.K."/>
            <person name="Baniya A."/>
            <person name="Schwartz H.T."/>
            <person name="Tan C.-H."/>
            <person name="Antoshechkin I."/>
            <person name="Sternberg P.W."/>
            <person name="Goodrich-Blair H."/>
            <person name="Dillman A.R."/>
        </authorList>
    </citation>
    <scope>NUCLEOTIDE SEQUENCE</scope>
    <source>
        <strain evidence="3">PS9179</strain>
        <tissue evidence="3">Whole animal</tissue>
    </source>
</reference>
<dbReference type="AlphaFoldDB" id="A0AA39MA57"/>
<dbReference type="EMBL" id="JAUCMV010000001">
    <property type="protein sequence ID" value="KAK0426662.1"/>
    <property type="molecule type" value="Genomic_DNA"/>
</dbReference>
<protein>
    <submittedName>
        <fullName evidence="3">Uncharacterized protein</fullName>
    </submittedName>
</protein>
<feature type="region of interest" description="Disordered" evidence="2">
    <location>
        <begin position="149"/>
        <end position="175"/>
    </location>
</feature>
<evidence type="ECO:0000256" key="1">
    <source>
        <dbReference type="SAM" id="Coils"/>
    </source>
</evidence>
<feature type="compositionally biased region" description="Polar residues" evidence="2">
    <location>
        <begin position="25"/>
        <end position="58"/>
    </location>
</feature>
<organism evidence="3 4">
    <name type="scientific">Steinernema hermaphroditum</name>
    <dbReference type="NCBI Taxonomy" id="289476"/>
    <lineage>
        <taxon>Eukaryota</taxon>
        <taxon>Metazoa</taxon>
        <taxon>Ecdysozoa</taxon>
        <taxon>Nematoda</taxon>
        <taxon>Chromadorea</taxon>
        <taxon>Rhabditida</taxon>
        <taxon>Tylenchina</taxon>
        <taxon>Panagrolaimomorpha</taxon>
        <taxon>Strongyloidoidea</taxon>
        <taxon>Steinernematidae</taxon>
        <taxon>Steinernema</taxon>
    </lineage>
</organism>
<sequence>MSRDSSREEYTFEDRGIDIPEEDPGQQSMLSPTGSTDTGHGGSPTSMAHTVTETDAFSDSDTVHLHEIVTQMTAERDHFSKKVEQLRARVEQYESTIEAYERKDEEKDDTIEKQRKMIEDLQNKNENLQRKNEDLHRTNIYIEEHRDEISDDASCDTSIDEASSSQRPSYRRRTRAEHDVVGLLNETEELGTELRRLQIENSRLRDLCSELQESSRKSRENEQMVLI</sequence>
<feature type="compositionally biased region" description="Polar residues" evidence="2">
    <location>
        <begin position="155"/>
        <end position="168"/>
    </location>
</feature>
<dbReference type="Proteomes" id="UP001175271">
    <property type="component" value="Unassembled WGS sequence"/>
</dbReference>
<evidence type="ECO:0000313" key="4">
    <source>
        <dbReference type="Proteomes" id="UP001175271"/>
    </source>
</evidence>
<feature type="compositionally biased region" description="Basic and acidic residues" evidence="2">
    <location>
        <begin position="1"/>
        <end position="18"/>
    </location>
</feature>
<evidence type="ECO:0000313" key="3">
    <source>
        <dbReference type="EMBL" id="KAK0426662.1"/>
    </source>
</evidence>
<keyword evidence="4" id="KW-1185">Reference proteome</keyword>
<evidence type="ECO:0000256" key="2">
    <source>
        <dbReference type="SAM" id="MobiDB-lite"/>
    </source>
</evidence>
<accession>A0AA39MA57</accession>
<name>A0AA39MA57_9BILA</name>